<feature type="domain" description="NB-ARC" evidence="8">
    <location>
        <begin position="232"/>
        <end position="381"/>
    </location>
</feature>
<keyword evidence="2" id="KW-0433">Leucine-rich repeat</keyword>
<dbReference type="GO" id="GO:0006952">
    <property type="term" value="P:defense response"/>
    <property type="evidence" value="ECO:0007669"/>
    <property type="project" value="UniProtKB-KW"/>
</dbReference>
<name>A0A835AEP7_9POAL</name>
<keyword evidence="3" id="KW-0677">Repeat</keyword>
<keyword evidence="6" id="KW-0175">Coiled coil</keyword>
<keyword evidence="5" id="KW-0611">Plant defense</keyword>
<comment type="similarity">
    <text evidence="1">Belongs to the disease resistance NB-LRR family.</text>
</comment>
<dbReference type="InterPro" id="IPR002182">
    <property type="entry name" value="NB-ARC"/>
</dbReference>
<proteinExistence type="inferred from homology"/>
<evidence type="ECO:0000259" key="9">
    <source>
        <dbReference type="Pfam" id="PF18052"/>
    </source>
</evidence>
<dbReference type="SUPFAM" id="SSF52047">
    <property type="entry name" value="RNI-like"/>
    <property type="match status" value="1"/>
</dbReference>
<dbReference type="SUPFAM" id="SSF52540">
    <property type="entry name" value="P-loop containing nucleoside triphosphate hydrolases"/>
    <property type="match status" value="1"/>
</dbReference>
<dbReference type="InterPro" id="IPR032675">
    <property type="entry name" value="LRR_dom_sf"/>
</dbReference>
<evidence type="ECO:0000313" key="12">
    <source>
        <dbReference type="Proteomes" id="UP000636709"/>
    </source>
</evidence>
<dbReference type="EMBL" id="JACEFO010002666">
    <property type="protein sequence ID" value="KAF8652231.1"/>
    <property type="molecule type" value="Genomic_DNA"/>
</dbReference>
<dbReference type="FunFam" id="3.40.50.300:FF:001091">
    <property type="entry name" value="Probable disease resistance protein At1g61300"/>
    <property type="match status" value="1"/>
</dbReference>
<feature type="region of interest" description="Disordered" evidence="7">
    <location>
        <begin position="1"/>
        <end position="42"/>
    </location>
</feature>
<dbReference type="InterPro" id="IPR027417">
    <property type="entry name" value="P-loop_NTPase"/>
</dbReference>
<keyword evidence="12" id="KW-1185">Reference proteome</keyword>
<dbReference type="InterPro" id="IPR038005">
    <property type="entry name" value="RX-like_CC"/>
</dbReference>
<evidence type="ECO:0000256" key="4">
    <source>
        <dbReference type="ARBA" id="ARBA00022741"/>
    </source>
</evidence>
<dbReference type="InterPro" id="IPR055414">
    <property type="entry name" value="LRR_R13L4/SHOC2-like"/>
</dbReference>
<feature type="domain" description="Disease resistance R13L4/SHOC-2-like LRR" evidence="10">
    <location>
        <begin position="471"/>
        <end position="826"/>
    </location>
</feature>
<dbReference type="GO" id="GO:0043531">
    <property type="term" value="F:ADP binding"/>
    <property type="evidence" value="ECO:0007669"/>
    <property type="project" value="InterPro"/>
</dbReference>
<sequence length="897" mass="101536">MKLSHLVKVTTKQQDHRLKEKKKNKLVERERETDHGLGDRGDWCPHPQLGQLLKEEYDLQKSVKGGIRFLIVELESMQAALEKVSSVPVDQLDKNVRLWAREVRDMTYDMEDSVDTFLVHIQGKKPAKTDKITGFVDRTLNLLSKARIHGSKLSKSMIRHKIAADIVDVKGRVKEAKERLDRYKIDNLVATPVVTSVDPRLQALYKKVNELIGIEETRGEIINMMNNGDDISKEDLKIISVVGIGGLGKTTLAKAVYDKIKVEFKCCAFVSVGQNPNVRKVLMDLLYELDKQNYGSIHNRGIDERQLIDTLLEFISKKRYFIVIDDIWDIETWKIIKLALVQNNLGSRIVITTRMFDVSREAGEVYKLRALSYENSRKLFYTRIYGAEGICRDNEMDDDIPDKILKKCDGIPLAIITMANLLSSSLFELGERYFNDLVNRSLIQPVEEYGQPGSDGHGAHEVIFIAHGLPSQTVPLSGFSVLRVLALERCQFLTDQGLKHIGDLLHLRYLRLTDVLRELPTEIGALKFLQTLDCNARLPSSIGLLAQLLCLRVCTGTIPSVIGKLTSLEDLKIETMCINSESIMFLTELGNLKELRVLCIEFLVNKSLEKALQESLVESLRNLPKLRYLHIHVTSMPGLSWEAPGFVLSSGHLQHLKLSGICLCSLPAWISSGHLASLTTLSLILEFLAYNDMSTLGKLPELCYLELRTIKSNLVVCSGDGYFQKLRYFSLNNCVVTFWRDKSRAPVMQSLDALKWFVNVKELIDICFRQGHHISFFSTVIGLENIASLEKVTINLLCQNATPTEVDEVEAALRRTATAHPNHPTLKIERHQYDEMITSDQEIQADHDVTAQEVDDIAAAEVAVRDDEEAKEEVEHKPSDRYGTMRNEEDTTLVSRQ</sequence>
<evidence type="ECO:0000256" key="7">
    <source>
        <dbReference type="SAM" id="MobiDB-lite"/>
    </source>
</evidence>
<evidence type="ECO:0000259" key="8">
    <source>
        <dbReference type="Pfam" id="PF00931"/>
    </source>
</evidence>
<dbReference type="InterPro" id="IPR041118">
    <property type="entry name" value="Rx_N"/>
</dbReference>
<protein>
    <submittedName>
        <fullName evidence="11">Uncharacterized protein</fullName>
    </submittedName>
</protein>
<dbReference type="Proteomes" id="UP000636709">
    <property type="component" value="Unassembled WGS sequence"/>
</dbReference>
<evidence type="ECO:0000313" key="11">
    <source>
        <dbReference type="EMBL" id="KAF8652231.1"/>
    </source>
</evidence>
<dbReference type="PANTHER" id="PTHR19338">
    <property type="entry name" value="TRANSLOCASE OF INNER MITOCHONDRIAL MEMBRANE 13 HOMOLOG"/>
    <property type="match status" value="1"/>
</dbReference>
<evidence type="ECO:0000256" key="5">
    <source>
        <dbReference type="ARBA" id="ARBA00022821"/>
    </source>
</evidence>
<dbReference type="Gene3D" id="3.80.10.10">
    <property type="entry name" value="Ribonuclease Inhibitor"/>
    <property type="match status" value="2"/>
</dbReference>
<dbReference type="GO" id="GO:0051707">
    <property type="term" value="P:response to other organism"/>
    <property type="evidence" value="ECO:0007669"/>
    <property type="project" value="UniProtKB-ARBA"/>
</dbReference>
<dbReference type="Pfam" id="PF00931">
    <property type="entry name" value="NB-ARC"/>
    <property type="match status" value="1"/>
</dbReference>
<dbReference type="AlphaFoldDB" id="A0A835AEP7"/>
<dbReference type="InterPro" id="IPR042197">
    <property type="entry name" value="Apaf_helical"/>
</dbReference>
<keyword evidence="4" id="KW-0547">Nucleotide-binding</keyword>
<feature type="region of interest" description="Disordered" evidence="7">
    <location>
        <begin position="863"/>
        <end position="897"/>
    </location>
</feature>
<dbReference type="PRINTS" id="PR00364">
    <property type="entry name" value="DISEASERSIST"/>
</dbReference>
<evidence type="ECO:0000259" key="10">
    <source>
        <dbReference type="Pfam" id="PF23598"/>
    </source>
</evidence>
<organism evidence="11 12">
    <name type="scientific">Digitaria exilis</name>
    <dbReference type="NCBI Taxonomy" id="1010633"/>
    <lineage>
        <taxon>Eukaryota</taxon>
        <taxon>Viridiplantae</taxon>
        <taxon>Streptophyta</taxon>
        <taxon>Embryophyta</taxon>
        <taxon>Tracheophyta</taxon>
        <taxon>Spermatophyta</taxon>
        <taxon>Magnoliopsida</taxon>
        <taxon>Liliopsida</taxon>
        <taxon>Poales</taxon>
        <taxon>Poaceae</taxon>
        <taxon>PACMAD clade</taxon>
        <taxon>Panicoideae</taxon>
        <taxon>Panicodae</taxon>
        <taxon>Paniceae</taxon>
        <taxon>Anthephorinae</taxon>
        <taxon>Digitaria</taxon>
    </lineage>
</organism>
<evidence type="ECO:0000256" key="2">
    <source>
        <dbReference type="ARBA" id="ARBA00022614"/>
    </source>
</evidence>
<dbReference type="Gene3D" id="1.20.5.4130">
    <property type="match status" value="1"/>
</dbReference>
<evidence type="ECO:0000256" key="6">
    <source>
        <dbReference type="ARBA" id="ARBA00023054"/>
    </source>
</evidence>
<evidence type="ECO:0000256" key="3">
    <source>
        <dbReference type="ARBA" id="ARBA00022737"/>
    </source>
</evidence>
<dbReference type="Pfam" id="PF18052">
    <property type="entry name" value="Rx_N"/>
    <property type="match status" value="1"/>
</dbReference>
<accession>A0A835AEP7</accession>
<feature type="domain" description="Disease resistance N-terminal" evidence="9">
    <location>
        <begin position="48"/>
        <end position="126"/>
    </location>
</feature>
<dbReference type="Gene3D" id="1.10.8.430">
    <property type="entry name" value="Helical domain of apoptotic protease-activating factors"/>
    <property type="match status" value="1"/>
</dbReference>
<reference evidence="11" key="1">
    <citation type="submission" date="2020-07" db="EMBL/GenBank/DDBJ databases">
        <title>Genome sequence and genetic diversity analysis of an under-domesticated orphan crop, white fonio (Digitaria exilis).</title>
        <authorList>
            <person name="Bennetzen J.L."/>
            <person name="Chen S."/>
            <person name="Ma X."/>
            <person name="Wang X."/>
            <person name="Yssel A.E.J."/>
            <person name="Chaluvadi S.R."/>
            <person name="Johnson M."/>
            <person name="Gangashetty P."/>
            <person name="Hamidou F."/>
            <person name="Sanogo M.D."/>
            <person name="Zwaenepoel A."/>
            <person name="Wallace J."/>
            <person name="Van De Peer Y."/>
            <person name="Van Deynze A."/>
        </authorList>
    </citation>
    <scope>NUCLEOTIDE SEQUENCE</scope>
    <source>
        <tissue evidence="11">Leaves</tissue>
    </source>
</reference>
<dbReference type="Pfam" id="PF23598">
    <property type="entry name" value="LRR_14"/>
    <property type="match status" value="1"/>
</dbReference>
<gene>
    <name evidence="11" type="ORF">HU200_062866</name>
</gene>
<dbReference type="Gene3D" id="3.40.50.300">
    <property type="entry name" value="P-loop containing nucleotide triphosphate hydrolases"/>
    <property type="match status" value="1"/>
</dbReference>
<feature type="compositionally biased region" description="Basic and acidic residues" evidence="7">
    <location>
        <begin position="25"/>
        <end position="42"/>
    </location>
</feature>
<comment type="caution">
    <text evidence="11">The sequence shown here is derived from an EMBL/GenBank/DDBJ whole genome shotgun (WGS) entry which is preliminary data.</text>
</comment>
<evidence type="ECO:0000256" key="1">
    <source>
        <dbReference type="ARBA" id="ARBA00008894"/>
    </source>
</evidence>
<dbReference type="PANTHER" id="PTHR19338:SF69">
    <property type="entry name" value="OS07G0294100 PROTEIN"/>
    <property type="match status" value="1"/>
</dbReference>
<dbReference type="CDD" id="cd14798">
    <property type="entry name" value="RX-CC_like"/>
    <property type="match status" value="1"/>
</dbReference>